<sequence length="839" mass="94337">MSAKNRELPAKESAIFKTVLKYYENRQYKKGIKATDTILKKFPNHGESLAMKGLFCSHLERRDEAHELIKKGIVCDMTSHICWHVYGLVHRAERNYEEAIKCYIRALKFDKEIRHQILTARPNLRANWISLAVSYHLLTKYDTAERIITTYWDSTTSEVVGPLDEFENSELHMYQNMIIEESGNFEAALVHLEKIRSKVIVMRAWREAKARILLKANQHAKAQVEYERLLGENPDSLEYLEGYRQARGLGGDLEDRTDLDRALRMFKELGEKYPRSHVIQRMPLKFVSGDEFKAMAEKYLVALFRKGVPSLFVSLKDLMADAEKERILGELALGFYESLKANGTFGPDDKDKEPPTAYVWVAFFVAQLYDRRGDTMRALEVIDEVIEHSPTVVDLYMVKARILKHGGDLARAKATMDFARQIDLQDRFLNTKSTKYMLANNEVSEAETTMALFTKQEDSSDPLAALVSMQCMWFLIARGEAYLRLGNHGRALKQFHLIQKTFDDIYEDQVDFHTYSLRKSTIRAYVDLLRTEDTIRAHPFFAKAAKGAVRAYLELHDGPQQSNVTIDGVDLSTLSESERKKALRKARKAELKSQSEQTTAFKQDVSGPAAASTGTGNNNNNNKKKPAPVDPDPEGKKLIEGVDHLAEAVKFLVPLQEFSPEDIDGWLLGAEVYLRKKKLLLALRSLKHAHEHDASHPEVHRLSIQLLLGVAAETARPEGEALEAPVLSVLKRGIEPICGGATSVAAAKKLNTQFLETHGDSMPHRLAAAQAALLIAPGDVAGAAALLKGIGKSTGTKAFTLATAVRVHKALRLNFKDENAAEMFKKVAAAKFPVSTYFH</sequence>
<dbReference type="PANTHER" id="PTHR22767">
    <property type="entry name" value="N-TERMINAL ACETYLTRANSFERASE-RELATED"/>
    <property type="match status" value="1"/>
</dbReference>
<evidence type="ECO:0000313" key="5">
    <source>
        <dbReference type="EMBL" id="KAL2920271.1"/>
    </source>
</evidence>
<dbReference type="InterPro" id="IPR011990">
    <property type="entry name" value="TPR-like_helical_dom_sf"/>
</dbReference>
<keyword evidence="6" id="KW-1185">Reference proteome</keyword>
<evidence type="ECO:0000256" key="3">
    <source>
        <dbReference type="PROSITE-ProRule" id="PRU00339"/>
    </source>
</evidence>
<dbReference type="EMBL" id="JADGIZ020000001">
    <property type="protein sequence ID" value="KAL2920271.1"/>
    <property type="molecule type" value="Genomic_DNA"/>
</dbReference>
<dbReference type="Pfam" id="PF13181">
    <property type="entry name" value="TPR_8"/>
    <property type="match status" value="1"/>
</dbReference>
<feature type="region of interest" description="Disordered" evidence="4">
    <location>
        <begin position="585"/>
        <end position="637"/>
    </location>
</feature>
<keyword evidence="1" id="KW-0677">Repeat</keyword>
<evidence type="ECO:0000256" key="2">
    <source>
        <dbReference type="ARBA" id="ARBA00022803"/>
    </source>
</evidence>
<keyword evidence="2 3" id="KW-0802">TPR repeat</keyword>
<dbReference type="Gene3D" id="1.25.40.1040">
    <property type="match status" value="1"/>
</dbReference>
<dbReference type="SUPFAM" id="SSF48452">
    <property type="entry name" value="TPR-like"/>
    <property type="match status" value="3"/>
</dbReference>
<comment type="caution">
    <text evidence="5">The sequence shown here is derived from an EMBL/GenBank/DDBJ whole genome shotgun (WGS) entry which is preliminary data.</text>
</comment>
<protein>
    <submittedName>
        <fullName evidence="5">Uncharacterized protein</fullName>
    </submittedName>
</protein>
<reference evidence="5 6" key="1">
    <citation type="submission" date="2023-09" db="EMBL/GenBank/DDBJ databases">
        <title>Pangenome analysis of Batrachochytrium dendrobatidis and related Chytrids.</title>
        <authorList>
            <person name="Yacoub M.N."/>
            <person name="Stajich J.E."/>
            <person name="James T.Y."/>
        </authorList>
    </citation>
    <scope>NUCLEOTIDE SEQUENCE [LARGE SCALE GENOMIC DNA]</scope>
    <source>
        <strain evidence="5 6">JEL0888</strain>
    </source>
</reference>
<evidence type="ECO:0000313" key="6">
    <source>
        <dbReference type="Proteomes" id="UP001527925"/>
    </source>
</evidence>
<dbReference type="InterPro" id="IPR019734">
    <property type="entry name" value="TPR_rpt"/>
</dbReference>
<evidence type="ECO:0000256" key="4">
    <source>
        <dbReference type="SAM" id="MobiDB-lite"/>
    </source>
</evidence>
<dbReference type="InterPro" id="IPR021183">
    <property type="entry name" value="NatA_aux_su"/>
</dbReference>
<gene>
    <name evidence="5" type="ORF">HK105_200342</name>
</gene>
<organism evidence="5 6">
    <name type="scientific">Polyrhizophydium stewartii</name>
    <dbReference type="NCBI Taxonomy" id="2732419"/>
    <lineage>
        <taxon>Eukaryota</taxon>
        <taxon>Fungi</taxon>
        <taxon>Fungi incertae sedis</taxon>
        <taxon>Chytridiomycota</taxon>
        <taxon>Chytridiomycota incertae sedis</taxon>
        <taxon>Chytridiomycetes</taxon>
        <taxon>Rhizophydiales</taxon>
        <taxon>Rhizophydiales incertae sedis</taxon>
        <taxon>Polyrhizophydium</taxon>
    </lineage>
</organism>
<evidence type="ECO:0000256" key="1">
    <source>
        <dbReference type="ARBA" id="ARBA00022737"/>
    </source>
</evidence>
<dbReference type="Proteomes" id="UP001527925">
    <property type="component" value="Unassembled WGS sequence"/>
</dbReference>
<dbReference type="Pfam" id="PF12569">
    <property type="entry name" value="NatA_aux_su"/>
    <property type="match status" value="1"/>
</dbReference>
<dbReference type="PIRSF" id="PIRSF000422">
    <property type="entry name" value="N-terminal-AcTrfase-A_aux_su"/>
    <property type="match status" value="1"/>
</dbReference>
<dbReference type="Gene3D" id="1.25.40.1010">
    <property type="match status" value="1"/>
</dbReference>
<accession>A0ABR4NL76</accession>
<proteinExistence type="predicted"/>
<dbReference type="SMART" id="SM00028">
    <property type="entry name" value="TPR"/>
    <property type="match status" value="4"/>
</dbReference>
<dbReference type="PROSITE" id="PS50005">
    <property type="entry name" value="TPR"/>
    <property type="match status" value="1"/>
</dbReference>
<feature type="repeat" description="TPR" evidence="3">
    <location>
        <begin position="80"/>
        <end position="113"/>
    </location>
</feature>
<dbReference type="PANTHER" id="PTHR22767:SF2">
    <property type="entry name" value="N(ALPHA)-ACETYLTRANSFERASE 15_16, ISOFORM A"/>
    <property type="match status" value="1"/>
</dbReference>
<name>A0ABR4NL76_9FUNG</name>